<dbReference type="AlphaFoldDB" id="S2D8G3"/>
<accession>S2D8G3</accession>
<sequence length="38" mass="4442">MVKNLNGYLSEVLPYLGRFCFKKKKFRVGFLIDHLPGI</sequence>
<dbReference type="STRING" id="1189612.A33Q_2859"/>
<proteinExistence type="predicted"/>
<reference evidence="1 2" key="1">
    <citation type="journal article" date="2013" name="Genome Announc.">
        <title>Draft Genome Sequence of Indibacter alkaliphilus Strain LW1T, Isolated from Lonar Lake, a Haloalkaline Lake in the Buldana District of Maharashtra, India.</title>
        <authorList>
            <person name="Singh A."/>
            <person name="Kumar Jangir P."/>
            <person name="Sharma R."/>
            <person name="Singh A."/>
            <person name="Kumar Pinnaka A."/>
            <person name="Shivaji S."/>
        </authorList>
    </citation>
    <scope>NUCLEOTIDE SEQUENCE [LARGE SCALE GENOMIC DNA]</scope>
    <source>
        <strain evidence="2">CCUG 57479 / KCTC 22604 / LW1</strain>
    </source>
</reference>
<dbReference type="Proteomes" id="UP000006073">
    <property type="component" value="Unassembled WGS sequence"/>
</dbReference>
<keyword evidence="2" id="KW-1185">Reference proteome</keyword>
<comment type="caution">
    <text evidence="1">The sequence shown here is derived from an EMBL/GenBank/DDBJ whole genome shotgun (WGS) entry which is preliminary data.</text>
</comment>
<evidence type="ECO:0000313" key="1">
    <source>
        <dbReference type="EMBL" id="EOZ95497.1"/>
    </source>
</evidence>
<dbReference type="EMBL" id="ALWO02000037">
    <property type="protein sequence ID" value="EOZ95497.1"/>
    <property type="molecule type" value="Genomic_DNA"/>
</dbReference>
<evidence type="ECO:0000313" key="2">
    <source>
        <dbReference type="Proteomes" id="UP000006073"/>
    </source>
</evidence>
<name>S2D8G3_INDAL</name>
<gene>
    <name evidence="1" type="ORF">A33Q_2859</name>
</gene>
<organism evidence="1 2">
    <name type="scientific">Indibacter alkaliphilus (strain CCUG 57479 / KCTC 22604 / LW1)</name>
    <dbReference type="NCBI Taxonomy" id="1189612"/>
    <lineage>
        <taxon>Bacteria</taxon>
        <taxon>Pseudomonadati</taxon>
        <taxon>Bacteroidota</taxon>
        <taxon>Cytophagia</taxon>
        <taxon>Cytophagales</taxon>
        <taxon>Cyclobacteriaceae</taxon>
    </lineage>
</organism>
<protein>
    <submittedName>
        <fullName evidence="1">Uncharacterized protein</fullName>
    </submittedName>
</protein>